<dbReference type="EMBL" id="QGNW01002210">
    <property type="protein sequence ID" value="RVW23006.1"/>
    <property type="molecule type" value="Genomic_DNA"/>
</dbReference>
<evidence type="ECO:0000313" key="2">
    <source>
        <dbReference type="Proteomes" id="UP000288805"/>
    </source>
</evidence>
<proteinExistence type="predicted"/>
<dbReference type="Proteomes" id="UP000288805">
    <property type="component" value="Unassembled WGS sequence"/>
</dbReference>
<evidence type="ECO:0000313" key="1">
    <source>
        <dbReference type="EMBL" id="RVW23006.1"/>
    </source>
</evidence>
<reference evidence="1 2" key="1">
    <citation type="journal article" date="2018" name="PLoS Genet.">
        <title>Population sequencing reveals clonal diversity and ancestral inbreeding in the grapevine cultivar Chardonnay.</title>
        <authorList>
            <person name="Roach M.J."/>
            <person name="Johnson D.L."/>
            <person name="Bohlmann J."/>
            <person name="van Vuuren H.J."/>
            <person name="Jones S.J."/>
            <person name="Pretorius I.S."/>
            <person name="Schmidt S.A."/>
            <person name="Borneman A.R."/>
        </authorList>
    </citation>
    <scope>NUCLEOTIDE SEQUENCE [LARGE SCALE GENOMIC DNA]</scope>
    <source>
        <strain evidence="2">cv. Chardonnay</strain>
        <tissue evidence="1">Leaf</tissue>
    </source>
</reference>
<dbReference type="AlphaFoldDB" id="A0A438CII3"/>
<comment type="caution">
    <text evidence="1">The sequence shown here is derived from an EMBL/GenBank/DDBJ whole genome shotgun (WGS) entry which is preliminary data.</text>
</comment>
<gene>
    <name evidence="1" type="ORF">CK203_105296</name>
</gene>
<sequence length="50" mass="5766">MSELIVMCVKEEERLKVEKPDMTHLTIGPNKKSFKKVKGYLTSKRLSKGE</sequence>
<name>A0A438CII3_VITVI</name>
<accession>A0A438CII3</accession>
<organism evidence="1 2">
    <name type="scientific">Vitis vinifera</name>
    <name type="common">Grape</name>
    <dbReference type="NCBI Taxonomy" id="29760"/>
    <lineage>
        <taxon>Eukaryota</taxon>
        <taxon>Viridiplantae</taxon>
        <taxon>Streptophyta</taxon>
        <taxon>Embryophyta</taxon>
        <taxon>Tracheophyta</taxon>
        <taxon>Spermatophyta</taxon>
        <taxon>Magnoliopsida</taxon>
        <taxon>eudicotyledons</taxon>
        <taxon>Gunneridae</taxon>
        <taxon>Pentapetalae</taxon>
        <taxon>rosids</taxon>
        <taxon>Vitales</taxon>
        <taxon>Vitaceae</taxon>
        <taxon>Viteae</taxon>
        <taxon>Vitis</taxon>
    </lineage>
</organism>
<protein>
    <submittedName>
        <fullName evidence="1">Uncharacterized protein</fullName>
    </submittedName>
</protein>